<gene>
    <name evidence="3" type="ORF">ACFFSY_33920</name>
</gene>
<dbReference type="EMBL" id="JBHMDO010000055">
    <property type="protein sequence ID" value="MFB9330964.1"/>
    <property type="molecule type" value="Genomic_DNA"/>
</dbReference>
<evidence type="ECO:0000313" key="3">
    <source>
        <dbReference type="EMBL" id="MFB9330964.1"/>
    </source>
</evidence>
<feature type="domain" description="Glycosyltransferase subfamily 4-like N-terminal" evidence="2">
    <location>
        <begin position="85"/>
        <end position="178"/>
    </location>
</feature>
<dbReference type="Gene3D" id="3.40.50.2000">
    <property type="entry name" value="Glycogen Phosphorylase B"/>
    <property type="match status" value="2"/>
</dbReference>
<keyword evidence="4" id="KW-1185">Reference proteome</keyword>
<sequence length="387" mass="43611">MIKVMYFGHQTDMAGGEISLLQLIDSIDKTAVKPEIIIPGPGRFKNELEKRRELKKHELDLPDEFVKGTAQSYESGGIAKKAYNVVHLVKTALQLRSILKQEKPDILHTNTLKAAVIATIATFMGKTKHIYHDRTHTYNVANRMVYRRAEKIIAISDFVRSKYEGLDKSKIVRVYNGVKNKQLGKDEFQLREAYGIGGDEVLIGVVGRIVPWKGHRTFIEAAINLMKGSSQKFKFIIIGSAEIEASEGYEKEIKQLIDNSGFKEHFIFTGYRTDVQNLMSQLNVLVVPSIEEEAFGRVIIEGQMSNVIVVASRIGGIPELIVDNETGLLFRPGDSGELTEKLLGILRDPERALRIRDKGYASAHENFNIDIHSARIKRVYEDLHYGS</sequence>
<comment type="caution">
    <text evidence="3">The sequence shown here is derived from an EMBL/GenBank/DDBJ whole genome shotgun (WGS) entry which is preliminary data.</text>
</comment>
<evidence type="ECO:0000313" key="4">
    <source>
        <dbReference type="Proteomes" id="UP001589747"/>
    </source>
</evidence>
<dbReference type="InterPro" id="IPR028098">
    <property type="entry name" value="Glyco_trans_4-like_N"/>
</dbReference>
<proteinExistence type="predicted"/>
<name>A0ABV5L0J3_9BACL</name>
<dbReference type="PANTHER" id="PTHR12526">
    <property type="entry name" value="GLYCOSYLTRANSFERASE"/>
    <property type="match status" value="1"/>
</dbReference>
<keyword evidence="3" id="KW-0328">Glycosyltransferase</keyword>
<dbReference type="EC" id="2.4.-.-" evidence="3"/>
<dbReference type="CDD" id="cd03801">
    <property type="entry name" value="GT4_PimA-like"/>
    <property type="match status" value="1"/>
</dbReference>
<evidence type="ECO:0000259" key="2">
    <source>
        <dbReference type="Pfam" id="PF13439"/>
    </source>
</evidence>
<dbReference type="PANTHER" id="PTHR12526:SF634">
    <property type="entry name" value="BLL3361 PROTEIN"/>
    <property type="match status" value="1"/>
</dbReference>
<dbReference type="RefSeq" id="WP_377502859.1">
    <property type="nucleotide sequence ID" value="NZ_JBHMDO010000055.1"/>
</dbReference>
<feature type="domain" description="Glycosyl transferase family 1" evidence="1">
    <location>
        <begin position="189"/>
        <end position="360"/>
    </location>
</feature>
<reference evidence="3 4" key="1">
    <citation type="submission" date="2024-09" db="EMBL/GenBank/DDBJ databases">
        <authorList>
            <person name="Sun Q."/>
            <person name="Mori K."/>
        </authorList>
    </citation>
    <scope>NUCLEOTIDE SEQUENCE [LARGE SCALE GENOMIC DNA]</scope>
    <source>
        <strain evidence="3 4">TISTR 2452</strain>
    </source>
</reference>
<dbReference type="Proteomes" id="UP001589747">
    <property type="component" value="Unassembled WGS sequence"/>
</dbReference>
<dbReference type="Pfam" id="PF13439">
    <property type="entry name" value="Glyco_transf_4"/>
    <property type="match status" value="1"/>
</dbReference>
<dbReference type="InterPro" id="IPR001296">
    <property type="entry name" value="Glyco_trans_1"/>
</dbReference>
<dbReference type="SUPFAM" id="SSF53756">
    <property type="entry name" value="UDP-Glycosyltransferase/glycogen phosphorylase"/>
    <property type="match status" value="1"/>
</dbReference>
<organism evidence="3 4">
    <name type="scientific">Paenibacillus aurantiacus</name>
    <dbReference type="NCBI Taxonomy" id="1936118"/>
    <lineage>
        <taxon>Bacteria</taxon>
        <taxon>Bacillati</taxon>
        <taxon>Bacillota</taxon>
        <taxon>Bacilli</taxon>
        <taxon>Bacillales</taxon>
        <taxon>Paenibacillaceae</taxon>
        <taxon>Paenibacillus</taxon>
    </lineage>
</organism>
<protein>
    <submittedName>
        <fullName evidence="3">Glycosyltransferase family 4 protein</fullName>
        <ecNumber evidence="3">2.4.-.-</ecNumber>
    </submittedName>
</protein>
<keyword evidence="3" id="KW-0808">Transferase</keyword>
<dbReference type="Pfam" id="PF00534">
    <property type="entry name" value="Glycos_transf_1"/>
    <property type="match status" value="1"/>
</dbReference>
<evidence type="ECO:0000259" key="1">
    <source>
        <dbReference type="Pfam" id="PF00534"/>
    </source>
</evidence>
<accession>A0ABV5L0J3</accession>
<dbReference type="GO" id="GO:0016757">
    <property type="term" value="F:glycosyltransferase activity"/>
    <property type="evidence" value="ECO:0007669"/>
    <property type="project" value="UniProtKB-KW"/>
</dbReference>